<evidence type="ECO:0000256" key="8">
    <source>
        <dbReference type="ARBA" id="ARBA00023136"/>
    </source>
</evidence>
<dbReference type="GO" id="GO:0016020">
    <property type="term" value="C:membrane"/>
    <property type="evidence" value="ECO:0007669"/>
    <property type="project" value="UniProtKB-SubCell"/>
</dbReference>
<accession>A0A8D0DW96</accession>
<evidence type="ECO:0000256" key="1">
    <source>
        <dbReference type="ARBA" id="ARBA00004370"/>
    </source>
</evidence>
<feature type="domain" description="PA" evidence="10">
    <location>
        <begin position="21"/>
        <end position="109"/>
    </location>
</feature>
<reference evidence="11" key="2">
    <citation type="submission" date="2025-09" db="UniProtKB">
        <authorList>
            <consortium name="Ensembl"/>
        </authorList>
    </citation>
    <scope>IDENTIFICATION</scope>
</reference>
<organism evidence="11 12">
    <name type="scientific">Salvator merianae</name>
    <name type="common">Argentine black and white tegu</name>
    <name type="synonym">Tupinambis merianae</name>
    <dbReference type="NCBI Taxonomy" id="96440"/>
    <lineage>
        <taxon>Eukaryota</taxon>
        <taxon>Metazoa</taxon>
        <taxon>Chordata</taxon>
        <taxon>Craniata</taxon>
        <taxon>Vertebrata</taxon>
        <taxon>Euteleostomi</taxon>
        <taxon>Lepidosauria</taxon>
        <taxon>Squamata</taxon>
        <taxon>Bifurcata</taxon>
        <taxon>Unidentata</taxon>
        <taxon>Episquamata</taxon>
        <taxon>Laterata</taxon>
        <taxon>Teiioidea</taxon>
        <taxon>Teiidae</taxon>
        <taxon>Salvator</taxon>
    </lineage>
</organism>
<dbReference type="GO" id="GO:0008270">
    <property type="term" value="F:zinc ion binding"/>
    <property type="evidence" value="ECO:0007669"/>
    <property type="project" value="UniProtKB-KW"/>
</dbReference>
<evidence type="ECO:0000259" key="10">
    <source>
        <dbReference type="Pfam" id="PF02225"/>
    </source>
</evidence>
<proteinExistence type="predicted"/>
<dbReference type="Ensembl" id="ENSSMRT00000026615.1">
    <property type="protein sequence ID" value="ENSSMRP00000022763.1"/>
    <property type="gene ID" value="ENSSMRG00000017649.1"/>
</dbReference>
<dbReference type="GO" id="GO:0005737">
    <property type="term" value="C:cytoplasm"/>
    <property type="evidence" value="ECO:0007669"/>
    <property type="project" value="UniProtKB-ARBA"/>
</dbReference>
<keyword evidence="2" id="KW-0812">Transmembrane</keyword>
<dbReference type="Proteomes" id="UP000694421">
    <property type="component" value="Unplaced"/>
</dbReference>
<dbReference type="InterPro" id="IPR046450">
    <property type="entry name" value="PA_dom_sf"/>
</dbReference>
<keyword evidence="4" id="KW-0732">Signal</keyword>
<keyword evidence="7" id="KW-1133">Transmembrane helix</keyword>
<dbReference type="Gene3D" id="3.50.30.30">
    <property type="match status" value="1"/>
</dbReference>
<dbReference type="SUPFAM" id="SSF52025">
    <property type="entry name" value="PA domain"/>
    <property type="match status" value="1"/>
</dbReference>
<dbReference type="InterPro" id="IPR044744">
    <property type="entry name" value="ZNRF4/RNF13/RNF167_PA"/>
</dbReference>
<sequence>VHPLIFPVLFGPSLRHEGLLGRVVEAKPANACQPIRVPPPSNKSFVGFIALIQRYDCPFTTKVLHAQQAGYQAAIVYNINSQALVTMLSEEDHTQEEIRIPSLFISEASSVNPHWCGRPITSRDRIDSSEN</sequence>
<keyword evidence="12" id="KW-1185">Reference proteome</keyword>
<keyword evidence="5" id="KW-0863">Zinc-finger</keyword>
<protein>
    <recommendedName>
        <fullName evidence="10">PA domain-containing protein</fullName>
    </recommendedName>
</protein>
<evidence type="ECO:0000313" key="12">
    <source>
        <dbReference type="Proteomes" id="UP000694421"/>
    </source>
</evidence>
<keyword evidence="3" id="KW-0479">Metal-binding</keyword>
<dbReference type="InterPro" id="IPR003137">
    <property type="entry name" value="PA_domain"/>
</dbReference>
<evidence type="ECO:0000256" key="4">
    <source>
        <dbReference type="ARBA" id="ARBA00022729"/>
    </source>
</evidence>
<comment type="subcellular location">
    <subcellularLocation>
        <location evidence="1">Membrane</location>
    </subcellularLocation>
</comment>
<dbReference type="PANTHER" id="PTHR22702:SF1">
    <property type="entry name" value="PROTEASE-ASSOCIATED DOMAIN-CONTAINING PROTEIN 1"/>
    <property type="match status" value="1"/>
</dbReference>
<dbReference type="PANTHER" id="PTHR22702">
    <property type="entry name" value="PROTEASE-ASSOCIATED DOMAIN-CONTAINING PROTEIN"/>
    <property type="match status" value="1"/>
</dbReference>
<keyword evidence="9" id="KW-0325">Glycoprotein</keyword>
<evidence type="ECO:0000256" key="3">
    <source>
        <dbReference type="ARBA" id="ARBA00022723"/>
    </source>
</evidence>
<dbReference type="CDD" id="cd02123">
    <property type="entry name" value="PA_C_RZF_like"/>
    <property type="match status" value="1"/>
</dbReference>
<evidence type="ECO:0000256" key="9">
    <source>
        <dbReference type="ARBA" id="ARBA00023180"/>
    </source>
</evidence>
<reference evidence="11" key="1">
    <citation type="submission" date="2025-08" db="UniProtKB">
        <authorList>
            <consortium name="Ensembl"/>
        </authorList>
    </citation>
    <scope>IDENTIFICATION</scope>
</reference>
<keyword evidence="8" id="KW-0472">Membrane</keyword>
<evidence type="ECO:0000256" key="7">
    <source>
        <dbReference type="ARBA" id="ARBA00022989"/>
    </source>
</evidence>
<evidence type="ECO:0000256" key="6">
    <source>
        <dbReference type="ARBA" id="ARBA00022833"/>
    </source>
</evidence>
<evidence type="ECO:0000256" key="5">
    <source>
        <dbReference type="ARBA" id="ARBA00022771"/>
    </source>
</evidence>
<dbReference type="AlphaFoldDB" id="A0A8D0DW96"/>
<dbReference type="OMA" id="MPANACH"/>
<keyword evidence="6" id="KW-0862">Zinc</keyword>
<evidence type="ECO:0000256" key="2">
    <source>
        <dbReference type="ARBA" id="ARBA00022692"/>
    </source>
</evidence>
<dbReference type="GeneTree" id="ENSGT00940000163061"/>
<name>A0A8D0DW96_SALMN</name>
<dbReference type="Pfam" id="PF02225">
    <property type="entry name" value="PA"/>
    <property type="match status" value="1"/>
</dbReference>
<evidence type="ECO:0000313" key="11">
    <source>
        <dbReference type="Ensembl" id="ENSSMRP00000022763.1"/>
    </source>
</evidence>